<accession>E2B093</accession>
<dbReference type="Proteomes" id="UP000000311">
    <property type="component" value="Unassembled WGS sequence"/>
</dbReference>
<dbReference type="AlphaFoldDB" id="E2B093"/>
<proteinExistence type="predicted"/>
<evidence type="ECO:0000313" key="2">
    <source>
        <dbReference type="Proteomes" id="UP000000311"/>
    </source>
</evidence>
<name>E2B093_CAMFO</name>
<gene>
    <name evidence="1" type="ORF">EAG_08077</name>
</gene>
<evidence type="ECO:0000313" key="1">
    <source>
        <dbReference type="EMBL" id="EFN60895.1"/>
    </source>
</evidence>
<organism evidence="2">
    <name type="scientific">Camponotus floridanus</name>
    <name type="common">Florida carpenter ant</name>
    <dbReference type="NCBI Taxonomy" id="104421"/>
    <lineage>
        <taxon>Eukaryota</taxon>
        <taxon>Metazoa</taxon>
        <taxon>Ecdysozoa</taxon>
        <taxon>Arthropoda</taxon>
        <taxon>Hexapoda</taxon>
        <taxon>Insecta</taxon>
        <taxon>Pterygota</taxon>
        <taxon>Neoptera</taxon>
        <taxon>Endopterygota</taxon>
        <taxon>Hymenoptera</taxon>
        <taxon>Apocrita</taxon>
        <taxon>Aculeata</taxon>
        <taxon>Formicoidea</taxon>
        <taxon>Formicidae</taxon>
        <taxon>Formicinae</taxon>
        <taxon>Camponotus</taxon>
    </lineage>
</organism>
<dbReference type="Gene3D" id="3.90.70.10">
    <property type="entry name" value="Cysteine proteinases"/>
    <property type="match status" value="1"/>
</dbReference>
<keyword evidence="2" id="KW-1185">Reference proteome</keyword>
<feature type="non-terminal residue" evidence="1">
    <location>
        <position position="1"/>
    </location>
</feature>
<feature type="non-terminal residue" evidence="1">
    <location>
        <position position="113"/>
    </location>
</feature>
<dbReference type="EMBL" id="GL444449">
    <property type="protein sequence ID" value="EFN60895.1"/>
    <property type="molecule type" value="Genomic_DNA"/>
</dbReference>
<protein>
    <submittedName>
        <fullName evidence="1">Uncharacterized protein</fullName>
    </submittedName>
</protein>
<dbReference type="InParanoid" id="E2B093"/>
<sequence>AINDVIMSKQTCVKCNNSCHIIEKYGPQIIIDTSIVTDENYLKNIGLEAIRSYSLQNIAKNVTIGDNKYLLRGVVNYIKSACHYTALLFTNASWYEYDDLKLKRTQVPHALIY</sequence>
<reference evidence="1 2" key="1">
    <citation type="journal article" date="2010" name="Science">
        <title>Genomic comparison of the ants Camponotus floridanus and Harpegnathos saltator.</title>
        <authorList>
            <person name="Bonasio R."/>
            <person name="Zhang G."/>
            <person name="Ye C."/>
            <person name="Mutti N.S."/>
            <person name="Fang X."/>
            <person name="Qin N."/>
            <person name="Donahue G."/>
            <person name="Yang P."/>
            <person name="Li Q."/>
            <person name="Li C."/>
            <person name="Zhang P."/>
            <person name="Huang Z."/>
            <person name="Berger S.L."/>
            <person name="Reinberg D."/>
            <person name="Wang J."/>
            <person name="Liebig J."/>
        </authorList>
    </citation>
    <scope>NUCLEOTIDE SEQUENCE [LARGE SCALE GENOMIC DNA]</scope>
    <source>
        <strain evidence="2">C129</strain>
    </source>
</reference>